<dbReference type="RefSeq" id="WP_109766223.1">
    <property type="nucleotide sequence ID" value="NZ_QFWV02000008.1"/>
</dbReference>
<sequence length="478" mass="52624">MEKQVSRHNHRIFGRSARLFDQAGPEASAFLASVGADVSLLLSAEGDIIDVAYRDPSLERYGIDDWIGRAWRDTVTVECVDKIDALIEENAKTGTTRRRQVNHPASGMQDLPVDYTLLTVEGMPWRLALGEDMRKLSELQQQLVRTQAELETEYRKIRDAESRYRTIFHKTAQAIIVIDGESHAVIDINLTGANLLHQPAERIIDKPVLQLIEREDRAKLTDALNAARHGGTRQNLTLRAAGHPEPLLGVIEPYRESGRGNLMLSLVPAAAASAHAAPEGADTALLDSFPEALVLIDRKGMISIANDPFLDLIHVLNKSLVVDRNLNNWLGASSVDLQVLLSRVREEGQVRQFSTVIRDELGTTRTVAVSAARMSGDADDQRIGVVITEASRRDSQFAVPAPGVESGSSDFAELVGRVPLKDLIREAVDVIEKMCIEAALRQTDNNRASAADMLGLSRQSLYIKLRRHGLEDFGNASS</sequence>
<dbReference type="NCBIfam" id="TIGR02040">
    <property type="entry name" value="PpsR-CrtJ"/>
    <property type="match status" value="1"/>
</dbReference>
<dbReference type="InterPro" id="IPR002197">
    <property type="entry name" value="HTH_Fis"/>
</dbReference>
<feature type="coiled-coil region" evidence="1">
    <location>
        <begin position="129"/>
        <end position="163"/>
    </location>
</feature>
<reference evidence="3 4" key="1">
    <citation type="journal article" date="2018" name="Int. J. Syst. Bacteriol.">
        <title>Oceaniradius stylonemae gen. nov., sp. nov., isolated from a red alga, Stylonema cornu-cervi.</title>
        <authorList>
            <person name="Jeong S."/>
        </authorList>
    </citation>
    <scope>NUCLEOTIDE SEQUENCE [LARGE SCALE GENOMIC DNA]</scope>
    <source>
        <strain evidence="3 4">StC1</strain>
    </source>
</reference>
<dbReference type="Gene3D" id="1.20.5.430">
    <property type="match status" value="1"/>
</dbReference>
<dbReference type="InterPro" id="IPR000014">
    <property type="entry name" value="PAS"/>
</dbReference>
<dbReference type="GO" id="GO:0006355">
    <property type="term" value="P:regulation of DNA-templated transcription"/>
    <property type="evidence" value="ECO:0007669"/>
    <property type="project" value="InterPro"/>
</dbReference>
<keyword evidence="1" id="KW-0175">Coiled coil</keyword>
<dbReference type="EMBL" id="QFWV02000008">
    <property type="protein sequence ID" value="RKF05588.1"/>
    <property type="molecule type" value="Genomic_DNA"/>
</dbReference>
<gene>
    <name evidence="3" type="primary">ppsR</name>
    <name evidence="3" type="ORF">DEM25_013260</name>
</gene>
<evidence type="ECO:0000259" key="2">
    <source>
        <dbReference type="PROSITE" id="PS50112"/>
    </source>
</evidence>
<dbReference type="SMART" id="SM00091">
    <property type="entry name" value="PAS"/>
    <property type="match status" value="2"/>
</dbReference>
<evidence type="ECO:0000256" key="1">
    <source>
        <dbReference type="SAM" id="Coils"/>
    </source>
</evidence>
<comment type="caution">
    <text evidence="3">The sequence shown here is derived from an EMBL/GenBank/DDBJ whole genome shotgun (WGS) entry which is preliminary data.</text>
</comment>
<dbReference type="InterPro" id="IPR009057">
    <property type="entry name" value="Homeodomain-like_sf"/>
</dbReference>
<dbReference type="SUPFAM" id="SSF55785">
    <property type="entry name" value="PYP-like sensor domain (PAS domain)"/>
    <property type="match status" value="2"/>
</dbReference>
<dbReference type="Gene3D" id="3.30.450.20">
    <property type="entry name" value="PAS domain"/>
    <property type="match status" value="3"/>
</dbReference>
<dbReference type="Gene3D" id="1.10.10.60">
    <property type="entry name" value="Homeodomain-like"/>
    <property type="match status" value="1"/>
</dbReference>
<feature type="domain" description="PAS" evidence="2">
    <location>
        <begin position="160"/>
        <end position="231"/>
    </location>
</feature>
<dbReference type="AlphaFoldDB" id="A0A3A8A868"/>
<dbReference type="InterPro" id="IPR013767">
    <property type="entry name" value="PAS_fold"/>
</dbReference>
<dbReference type="Pfam" id="PF13426">
    <property type="entry name" value="PAS_9"/>
    <property type="match status" value="1"/>
</dbReference>
<organism evidence="3 4">
    <name type="scientific">Oceaniradius stylonematis</name>
    <dbReference type="NCBI Taxonomy" id="2184161"/>
    <lineage>
        <taxon>Bacteria</taxon>
        <taxon>Pseudomonadati</taxon>
        <taxon>Pseudomonadota</taxon>
        <taxon>Alphaproteobacteria</taxon>
        <taxon>Hyphomicrobiales</taxon>
        <taxon>Ahrensiaceae</taxon>
        <taxon>Oceaniradius</taxon>
    </lineage>
</organism>
<evidence type="ECO:0000313" key="3">
    <source>
        <dbReference type="EMBL" id="RKF05588.1"/>
    </source>
</evidence>
<protein>
    <submittedName>
        <fullName evidence="3">Transcriptional regulator PpsR</fullName>
    </submittedName>
</protein>
<dbReference type="Pfam" id="PF00989">
    <property type="entry name" value="PAS"/>
    <property type="match status" value="1"/>
</dbReference>
<dbReference type="NCBIfam" id="TIGR00229">
    <property type="entry name" value="sensory_box"/>
    <property type="match status" value="1"/>
</dbReference>
<dbReference type="Pfam" id="PF02954">
    <property type="entry name" value="HTH_8"/>
    <property type="match status" value="1"/>
</dbReference>
<dbReference type="InterPro" id="IPR035965">
    <property type="entry name" value="PAS-like_dom_sf"/>
</dbReference>
<dbReference type="GO" id="GO:0043565">
    <property type="term" value="F:sequence-specific DNA binding"/>
    <property type="evidence" value="ECO:0007669"/>
    <property type="project" value="InterPro"/>
</dbReference>
<proteinExistence type="predicted"/>
<dbReference type="SUPFAM" id="SSF46689">
    <property type="entry name" value="Homeodomain-like"/>
    <property type="match status" value="1"/>
</dbReference>
<dbReference type="PRINTS" id="PR01590">
    <property type="entry name" value="HTHFIS"/>
</dbReference>
<dbReference type="OrthoDB" id="5499170at2"/>
<name>A0A3A8A868_9HYPH</name>
<dbReference type="Proteomes" id="UP000246132">
    <property type="component" value="Unassembled WGS sequence"/>
</dbReference>
<dbReference type="InterPro" id="IPR011785">
    <property type="entry name" value="Tscrpt_reg_PpsR-CrtJ"/>
</dbReference>
<dbReference type="CDD" id="cd00130">
    <property type="entry name" value="PAS"/>
    <property type="match status" value="1"/>
</dbReference>
<keyword evidence="4" id="KW-1185">Reference proteome</keyword>
<dbReference type="PROSITE" id="PS50112">
    <property type="entry name" value="PAS"/>
    <property type="match status" value="1"/>
</dbReference>
<accession>A0A3A8A868</accession>
<evidence type="ECO:0000313" key="4">
    <source>
        <dbReference type="Proteomes" id="UP000246132"/>
    </source>
</evidence>